<proteinExistence type="inferred from homology"/>
<evidence type="ECO:0000256" key="4">
    <source>
        <dbReference type="SAM" id="MobiDB-lite"/>
    </source>
</evidence>
<evidence type="ECO:0000313" key="7">
    <source>
        <dbReference type="EMBL" id="ERL92694.1"/>
    </source>
</evidence>
<feature type="compositionally biased region" description="Polar residues" evidence="4">
    <location>
        <begin position="709"/>
        <end position="723"/>
    </location>
</feature>
<reference evidence="7 8" key="1">
    <citation type="journal article" date="2013" name="Genome Biol.">
        <title>Draft genome of the mountain pine beetle, Dendroctonus ponderosae Hopkins, a major forest pest.</title>
        <authorList>
            <person name="Keeling C.I."/>
            <person name="Yuen M.M."/>
            <person name="Liao N.Y."/>
            <person name="Docking T.R."/>
            <person name="Chan S.K."/>
            <person name="Taylor G.A."/>
            <person name="Palmquist D.L."/>
            <person name="Jackman S.D."/>
            <person name="Nguyen A."/>
            <person name="Li M."/>
            <person name="Henderson H."/>
            <person name="Janes J.K."/>
            <person name="Zhao Y."/>
            <person name="Pandoh P."/>
            <person name="Moore R."/>
            <person name="Sperling F.A."/>
            <person name="Huber D.P."/>
            <person name="Birol I."/>
            <person name="Jones S.J."/>
            <person name="Bohlmann J."/>
        </authorList>
    </citation>
    <scope>NUCLEOTIDE SEQUENCE</scope>
</reference>
<dbReference type="Gene3D" id="3.40.50.1440">
    <property type="entry name" value="Tubulin/FtsZ, GTPase domain"/>
    <property type="match status" value="1"/>
</dbReference>
<comment type="similarity">
    <text evidence="2">Belongs to the misato family.</text>
</comment>
<feature type="region of interest" description="Disordered" evidence="4">
    <location>
        <begin position="709"/>
        <end position="734"/>
    </location>
</feature>
<dbReference type="Proteomes" id="UP000030742">
    <property type="component" value="Unassembled WGS sequence"/>
</dbReference>
<dbReference type="STRING" id="77166.U4UFE1"/>
<dbReference type="PANTHER" id="PTHR13391">
    <property type="entry name" value="MITOCHONDRIAL DISTRIBUTION REGULATOR MISATO"/>
    <property type="match status" value="1"/>
</dbReference>
<feature type="domain" description="DML1/Misato tubulin" evidence="6">
    <location>
        <begin position="134"/>
        <end position="331"/>
    </location>
</feature>
<dbReference type="InterPro" id="IPR010736">
    <property type="entry name" value="SHIPPO-rpt"/>
</dbReference>
<dbReference type="PANTHER" id="PTHR13391:SF0">
    <property type="entry name" value="PROTEIN MISATO HOMOLOG 1"/>
    <property type="match status" value="1"/>
</dbReference>
<evidence type="ECO:0000256" key="1">
    <source>
        <dbReference type="ARBA" id="ARBA00004173"/>
    </source>
</evidence>
<dbReference type="GO" id="GO:0007005">
    <property type="term" value="P:mitochondrion organization"/>
    <property type="evidence" value="ECO:0007669"/>
    <property type="project" value="InterPro"/>
</dbReference>
<evidence type="ECO:0000256" key="2">
    <source>
        <dbReference type="ARBA" id="ARBA00008507"/>
    </source>
</evidence>
<organism evidence="7 8">
    <name type="scientific">Dendroctonus ponderosae</name>
    <name type="common">Mountain pine beetle</name>
    <dbReference type="NCBI Taxonomy" id="77166"/>
    <lineage>
        <taxon>Eukaryota</taxon>
        <taxon>Metazoa</taxon>
        <taxon>Ecdysozoa</taxon>
        <taxon>Arthropoda</taxon>
        <taxon>Hexapoda</taxon>
        <taxon>Insecta</taxon>
        <taxon>Pterygota</taxon>
        <taxon>Neoptera</taxon>
        <taxon>Endopterygota</taxon>
        <taxon>Coleoptera</taxon>
        <taxon>Polyphaga</taxon>
        <taxon>Cucujiformia</taxon>
        <taxon>Curculionidae</taxon>
        <taxon>Scolytinae</taxon>
        <taxon>Dendroctonus</taxon>
    </lineage>
</organism>
<evidence type="ECO:0000313" key="8">
    <source>
        <dbReference type="Proteomes" id="UP000030742"/>
    </source>
</evidence>
<feature type="domain" description="Misato Segment II tubulin-like" evidence="5">
    <location>
        <begin position="4"/>
        <end position="117"/>
    </location>
</feature>
<dbReference type="AlphaFoldDB" id="U4UFE1"/>
<accession>U4UFE1</accession>
<dbReference type="Pfam" id="PF07004">
    <property type="entry name" value="SHIPPO-rpt"/>
    <property type="match status" value="5"/>
</dbReference>
<name>U4UFE1_DENPD</name>
<dbReference type="GO" id="GO:0005739">
    <property type="term" value="C:mitochondrion"/>
    <property type="evidence" value="ECO:0007669"/>
    <property type="project" value="UniProtKB-SubCell"/>
</dbReference>
<dbReference type="InterPro" id="IPR049942">
    <property type="entry name" value="DML1/Misato"/>
</dbReference>
<feature type="region of interest" description="Disordered" evidence="4">
    <location>
        <begin position="636"/>
        <end position="657"/>
    </location>
</feature>
<dbReference type="CDD" id="cd06060">
    <property type="entry name" value="misato"/>
    <property type="match status" value="1"/>
</dbReference>
<dbReference type="InterPro" id="IPR029209">
    <property type="entry name" value="DML1/Misato_tubulin"/>
</dbReference>
<dbReference type="EMBL" id="KB632333">
    <property type="protein sequence ID" value="ERL92694.1"/>
    <property type="molecule type" value="Genomic_DNA"/>
</dbReference>
<evidence type="ECO:0008006" key="9">
    <source>
        <dbReference type="Google" id="ProtNLM"/>
    </source>
</evidence>
<dbReference type="InterPro" id="IPR019605">
    <property type="entry name" value="Misato_II_tubulin-like"/>
</dbReference>
<sequence length="791" mass="89287">MVSKEILTLQFGHYANFVGTHWWNIQESSFQYDSAAPSEIDHNVLFREGITPAGQVTFTPRLLLVDLKNSLKTLPIQGDLYEEPPDPSQLFMKWEGHKIELQEAPRESKNAFQTDINNASALPTVATKKYNLEQDVQVWSDFLYSRFHPRTVNVIKQYQHCNAETPFDSYSLGAALWKSEVFEDRFSDDIRRYVEECDYFQGFHILTDCTNGFAGLSSACLEHIRDEYDRKSVLVLPTIPAHFPDNDFQTAHEQVYSLMNDSTRVINLLLSFNTYREFSSMFVPLCTSEAGWRQPGLPRQFYHTQYNHKLPYHSSAFLAAALDTISLKYRLESSTFSLSDLCADLTANDRKAAAGSLCMPFSLNADADLIDCLDQWEGPLYKSITPRCSIGTERVMQHLMLRGVPETRLKKPPNKAGKQKAMAAYNCKSVKDMLELFLACSTYATASHVSTISEAMSTKNPFPDLFDDRIGVHGNVSAIPRLEHTRVESVPILAGLHSGSEIGQMFESLHTEAKKLKIARFNQFTLEADEYEDALNSVMTLRENYEDSFLLKAAEMVRRNIGPGPGKYLLPPVVGFDHHDFTKYRNPQYSMGVKLGYLKKELGPGPKYPVEKLTRYGKASPPAYSIKSRQKALTAFQTPGPGTYAPERAPRMKEPRPPAYSMSYRYTGFKPYVTPGPDKYEVPSTLGPKVPDKHANAAYSMSFRQKLLDNQRSPGPANYNSAKTDLYKSKSPDYSMSPRVYPPIGKSQTPGPIYLPKLPQKPGYSFGLRTDTDPYVTAEDDMPCVERTKGC</sequence>
<evidence type="ECO:0000259" key="5">
    <source>
        <dbReference type="Pfam" id="PF10644"/>
    </source>
</evidence>
<evidence type="ECO:0000259" key="6">
    <source>
        <dbReference type="Pfam" id="PF14881"/>
    </source>
</evidence>
<keyword evidence="3" id="KW-0496">Mitochondrion</keyword>
<dbReference type="SUPFAM" id="SSF52490">
    <property type="entry name" value="Tubulin nucleotide-binding domain-like"/>
    <property type="match status" value="1"/>
</dbReference>
<dbReference type="InterPro" id="IPR036525">
    <property type="entry name" value="Tubulin/FtsZ_GTPase_sf"/>
</dbReference>
<gene>
    <name evidence="7" type="ORF">D910_10005</name>
</gene>
<dbReference type="Pfam" id="PF14881">
    <property type="entry name" value="Tubulin_3"/>
    <property type="match status" value="1"/>
</dbReference>
<evidence type="ECO:0000256" key="3">
    <source>
        <dbReference type="ARBA" id="ARBA00023128"/>
    </source>
</evidence>
<dbReference type="OrthoDB" id="271881at2759"/>
<comment type="subcellular location">
    <subcellularLocation>
        <location evidence="1">Mitochondrion</location>
    </subcellularLocation>
</comment>
<protein>
    <recommendedName>
        <fullName evidence="9">Protein misato</fullName>
    </recommendedName>
</protein>
<dbReference type="Pfam" id="PF10644">
    <property type="entry name" value="Misat_Tub_SegII"/>
    <property type="match status" value="1"/>
</dbReference>